<organism evidence="3 4">
    <name type="scientific">Clostridium tagluense</name>
    <dbReference type="NCBI Taxonomy" id="360422"/>
    <lineage>
        <taxon>Bacteria</taxon>
        <taxon>Bacillati</taxon>
        <taxon>Bacillota</taxon>
        <taxon>Clostridia</taxon>
        <taxon>Eubacteriales</taxon>
        <taxon>Clostridiaceae</taxon>
        <taxon>Clostridium</taxon>
    </lineage>
</organism>
<evidence type="ECO:0000256" key="1">
    <source>
        <dbReference type="SAM" id="Phobius"/>
    </source>
</evidence>
<feature type="transmembrane region" description="Helical" evidence="1">
    <location>
        <begin position="163"/>
        <end position="191"/>
    </location>
</feature>
<dbReference type="GO" id="GO:0080120">
    <property type="term" value="P:CAAX-box protein maturation"/>
    <property type="evidence" value="ECO:0007669"/>
    <property type="project" value="UniProtKB-ARBA"/>
</dbReference>
<feature type="transmembrane region" description="Helical" evidence="1">
    <location>
        <begin position="43"/>
        <end position="62"/>
    </location>
</feature>
<reference evidence="3 4" key="1">
    <citation type="submission" date="2018-11" db="EMBL/GenBank/DDBJ databases">
        <title>Genome sequencing and assembly of Clostridium tagluense strain A121.</title>
        <authorList>
            <person name="Murakami T."/>
            <person name="Segawa T."/>
            <person name="Shcherbakova V.A."/>
            <person name="Mori H."/>
            <person name="Yoshimura Y."/>
        </authorList>
    </citation>
    <scope>NUCLEOTIDE SEQUENCE [LARGE SCALE GENOMIC DNA]</scope>
    <source>
        <strain evidence="3 4">A121</strain>
    </source>
</reference>
<dbReference type="RefSeq" id="WP_124999761.1">
    <property type="nucleotide sequence ID" value="NZ_BHYK01000007.1"/>
</dbReference>
<feature type="domain" description="CAAX prenyl protease 2/Lysostaphin resistance protein A-like" evidence="2">
    <location>
        <begin position="126"/>
        <end position="213"/>
    </location>
</feature>
<dbReference type="EMBL" id="BHYK01000007">
    <property type="protein sequence ID" value="GCD09899.1"/>
    <property type="molecule type" value="Genomic_DNA"/>
</dbReference>
<keyword evidence="4" id="KW-1185">Reference proteome</keyword>
<evidence type="ECO:0000313" key="3">
    <source>
        <dbReference type="EMBL" id="GCD09899.1"/>
    </source>
</evidence>
<accession>A0A401UKA5</accession>
<feature type="transmembrane region" description="Helical" evidence="1">
    <location>
        <begin position="83"/>
        <end position="105"/>
    </location>
</feature>
<sequence>MKNKKILLANSLLLLALLLFIEIPIKAIELFKLHEPISGDISLLLSGAISVITLGGIALLYCRITKRKFTKVMVIKKISIKQVMLTMVVSIGTYIFAGGINSLSIKLFPVVIKDGMAISSLLNSSSLLVGLFVVVLVPAFFEEVFFRGIFLDAYEGINKKMKYFIITAIFATFHGNVMQIIYVLFLGFILLKVREYTGSLLGSMTLHAANNAISFIISKVAMSYMKLVNTGMKNGVIDPVKVTTAANSNTVSLSATLFGASACLLIGGAILFINLRKLKEYKEEKEGLEYSQEEEYSQNLEYNEGEKYMLREEKTITTDKKHYIPLAIYFVCMIILLVRKY</sequence>
<name>A0A401UKA5_9CLOT</name>
<feature type="transmembrane region" description="Helical" evidence="1">
    <location>
        <begin position="125"/>
        <end position="151"/>
    </location>
</feature>
<proteinExistence type="predicted"/>
<dbReference type="Proteomes" id="UP000287872">
    <property type="component" value="Unassembled WGS sequence"/>
</dbReference>
<keyword evidence="1" id="KW-1133">Transmembrane helix</keyword>
<dbReference type="AlphaFoldDB" id="A0A401UKA5"/>
<dbReference type="Pfam" id="PF02517">
    <property type="entry name" value="Rce1-like"/>
    <property type="match status" value="1"/>
</dbReference>
<protein>
    <recommendedName>
        <fullName evidence="2">CAAX prenyl protease 2/Lysostaphin resistance protein A-like domain-containing protein</fullName>
    </recommendedName>
</protein>
<keyword evidence="1" id="KW-0472">Membrane</keyword>
<gene>
    <name evidence="3" type="ORF">Ctaglu_15220</name>
</gene>
<dbReference type="OrthoDB" id="4177129at2"/>
<evidence type="ECO:0000259" key="2">
    <source>
        <dbReference type="Pfam" id="PF02517"/>
    </source>
</evidence>
<feature type="transmembrane region" description="Helical" evidence="1">
    <location>
        <begin position="323"/>
        <end position="339"/>
    </location>
</feature>
<keyword evidence="1" id="KW-0812">Transmembrane</keyword>
<dbReference type="GO" id="GO:0004175">
    <property type="term" value="F:endopeptidase activity"/>
    <property type="evidence" value="ECO:0007669"/>
    <property type="project" value="UniProtKB-ARBA"/>
</dbReference>
<dbReference type="InterPro" id="IPR003675">
    <property type="entry name" value="Rce1/LyrA-like_dom"/>
</dbReference>
<evidence type="ECO:0000313" key="4">
    <source>
        <dbReference type="Proteomes" id="UP000287872"/>
    </source>
</evidence>
<feature type="transmembrane region" description="Helical" evidence="1">
    <location>
        <begin position="255"/>
        <end position="275"/>
    </location>
</feature>
<comment type="caution">
    <text evidence="3">The sequence shown here is derived from an EMBL/GenBank/DDBJ whole genome shotgun (WGS) entry which is preliminary data.</text>
</comment>